<dbReference type="PROSITE" id="PS51257">
    <property type="entry name" value="PROKAR_LIPOPROTEIN"/>
    <property type="match status" value="1"/>
</dbReference>
<dbReference type="SUPFAM" id="SSF53850">
    <property type="entry name" value="Periplasmic binding protein-like II"/>
    <property type="match status" value="1"/>
</dbReference>
<dbReference type="Proteomes" id="UP001139488">
    <property type="component" value="Unassembled WGS sequence"/>
</dbReference>
<dbReference type="EMBL" id="JAJNNZ010000005">
    <property type="protein sequence ID" value="MCJ2376864.1"/>
    <property type="molecule type" value="Genomic_DNA"/>
</dbReference>
<organism evidence="1 2">
    <name type="scientific">Vibrio gelatinilyticus</name>
    <dbReference type="NCBI Taxonomy" id="2893468"/>
    <lineage>
        <taxon>Bacteria</taxon>
        <taxon>Pseudomonadati</taxon>
        <taxon>Pseudomonadota</taxon>
        <taxon>Gammaproteobacteria</taxon>
        <taxon>Vibrionales</taxon>
        <taxon>Vibrionaceae</taxon>
        <taxon>Vibrio</taxon>
    </lineage>
</organism>
<reference evidence="1" key="1">
    <citation type="submission" date="2021-11" db="EMBL/GenBank/DDBJ databases">
        <title>Vibrio ZSDE26 sp. nov. and Vibrio ZSDZ34 sp. nov., isolated from coastal seawater in Qingdao.</title>
        <authorList>
            <person name="Zhang P."/>
        </authorList>
    </citation>
    <scope>NUCLEOTIDE SEQUENCE</scope>
    <source>
        <strain evidence="1">ZSDZ34</strain>
    </source>
</reference>
<dbReference type="AlphaFoldDB" id="A0A9X1WAY1"/>
<evidence type="ECO:0008006" key="3">
    <source>
        <dbReference type="Google" id="ProtNLM"/>
    </source>
</evidence>
<dbReference type="RefSeq" id="WP_244356785.1">
    <property type="nucleotide sequence ID" value="NZ_JAJNNZ010000005.1"/>
</dbReference>
<evidence type="ECO:0000313" key="1">
    <source>
        <dbReference type="EMBL" id="MCJ2376864.1"/>
    </source>
</evidence>
<proteinExistence type="predicted"/>
<gene>
    <name evidence="1" type="ORF">LNL84_08440</name>
</gene>
<protein>
    <recommendedName>
        <fullName evidence="3">SsuA/THI5-like domain-containing protein</fullName>
    </recommendedName>
</protein>
<sequence>MKRLTSSLLICIALLGCTDYSDKPKEIQTREKISIAYGDQPSAVLISSAIESKAFQLVNLDIDPIVYPSGKMAIEASIEGKVSPDVIVASDIAFLANHELLPEYKIIATAYESDNINVIVSLHEPKGAHDSSLLSSANNLRCLENRTLCTQKLSALHFFGQVLVERNNVTGTSYKYYKVNELNEKLLSGECDAITSREPFISELKRQTNSNELEIIQFPGVYLQYELILLHNRISDKLAERLLKGLMFAEEHATANSQYPESIIEVSLHQTLIPLFDRELEWIEHLHESAPLSILHEHSTHHTNSYPLVRTAPLENISPHRVTVIVYED</sequence>
<evidence type="ECO:0000313" key="2">
    <source>
        <dbReference type="Proteomes" id="UP001139488"/>
    </source>
</evidence>
<accession>A0A9X1WAY1</accession>
<comment type="caution">
    <text evidence="1">The sequence shown here is derived from an EMBL/GenBank/DDBJ whole genome shotgun (WGS) entry which is preliminary data.</text>
</comment>
<name>A0A9X1WAY1_9VIBR</name>
<keyword evidence="2" id="KW-1185">Reference proteome</keyword>